<dbReference type="RefSeq" id="WP_067850597.1">
    <property type="nucleotide sequence ID" value="NZ_JADPKZ010000041.1"/>
</dbReference>
<dbReference type="InterPro" id="IPR013766">
    <property type="entry name" value="Thioredoxin_domain"/>
</dbReference>
<dbReference type="InterPro" id="IPR036249">
    <property type="entry name" value="Thioredoxin-like_sf"/>
</dbReference>
<dbReference type="Proteomes" id="UP000642910">
    <property type="component" value="Unassembled WGS sequence"/>
</dbReference>
<dbReference type="CDD" id="cd02947">
    <property type="entry name" value="TRX_family"/>
    <property type="match status" value="1"/>
</dbReference>
<comment type="caution">
    <text evidence="2">The sequence shown here is derived from an EMBL/GenBank/DDBJ whole genome shotgun (WGS) entry which is preliminary data.</text>
</comment>
<protein>
    <submittedName>
        <fullName evidence="2">Thioredoxin family protein</fullName>
    </submittedName>
</protein>
<dbReference type="SUPFAM" id="SSF52833">
    <property type="entry name" value="Thioredoxin-like"/>
    <property type="match status" value="1"/>
</dbReference>
<evidence type="ECO:0000313" key="2">
    <source>
        <dbReference type="EMBL" id="MBF8378152.1"/>
    </source>
</evidence>
<organism evidence="2 3">
    <name type="scientific">Alicyclobacillus mali</name>
    <name type="common">ex Roth et al. 2021</name>
    <dbReference type="NCBI Taxonomy" id="1123961"/>
    <lineage>
        <taxon>Bacteria</taxon>
        <taxon>Bacillati</taxon>
        <taxon>Bacillota</taxon>
        <taxon>Bacilli</taxon>
        <taxon>Bacillales</taxon>
        <taxon>Alicyclobacillaceae</taxon>
        <taxon>Alicyclobacillus</taxon>
    </lineage>
</organism>
<keyword evidence="3" id="KW-1185">Reference proteome</keyword>
<proteinExistence type="predicted"/>
<reference evidence="2 3" key="1">
    <citation type="submission" date="2020-11" db="EMBL/GenBank/DDBJ databases">
        <title>Genomic insight of Alicyclobacillus mali FL 18 reveals a new arsenic-resistant strain, with potential in environmental biotechnology.</title>
        <authorList>
            <person name="Fiorentino G."/>
            <person name="Gallo G."/>
            <person name="Aulitto M."/>
        </authorList>
    </citation>
    <scope>NUCLEOTIDE SEQUENCE [LARGE SCALE GENOMIC DNA]</scope>
    <source>
        <strain evidence="2 3">FL 18</strain>
    </source>
</reference>
<gene>
    <name evidence="2" type="ORF">IW967_09805</name>
</gene>
<feature type="domain" description="Thioredoxin" evidence="1">
    <location>
        <begin position="20"/>
        <end position="84"/>
    </location>
</feature>
<dbReference type="Gene3D" id="3.40.30.10">
    <property type="entry name" value="Glutaredoxin"/>
    <property type="match status" value="1"/>
</dbReference>
<accession>A0ABS0F4E6</accession>
<name>A0ABS0F4E6_9BACL</name>
<dbReference type="EMBL" id="JADPKZ010000041">
    <property type="protein sequence ID" value="MBF8378152.1"/>
    <property type="molecule type" value="Genomic_DNA"/>
</dbReference>
<dbReference type="Pfam" id="PF00085">
    <property type="entry name" value="Thioredoxin"/>
    <property type="match status" value="1"/>
</dbReference>
<sequence>MFTPLPLKGPEALDTLPTVALVFVHTPLCGTCQLARRMLEIVDAAHPHNLPLYDLDANLAPEAMQSWRIESVPALLYVKNGEIAHVQYRFGDVVDLADAIRRFLALEQT</sequence>
<evidence type="ECO:0000313" key="3">
    <source>
        <dbReference type="Proteomes" id="UP000642910"/>
    </source>
</evidence>
<evidence type="ECO:0000259" key="1">
    <source>
        <dbReference type="Pfam" id="PF00085"/>
    </source>
</evidence>